<dbReference type="RefSeq" id="WP_111927256.1">
    <property type="nucleotide sequence ID" value="NZ_JACOHO010000153.1"/>
</dbReference>
<organism evidence="1 2">
    <name type="scientific">Clostridium perfringens</name>
    <dbReference type="NCBI Taxonomy" id="1502"/>
    <lineage>
        <taxon>Bacteria</taxon>
        <taxon>Bacillati</taxon>
        <taxon>Bacillota</taxon>
        <taxon>Clostridia</taxon>
        <taxon>Eubacteriales</taxon>
        <taxon>Clostridiaceae</taxon>
        <taxon>Clostridium</taxon>
    </lineage>
</organism>
<dbReference type="EMBL" id="UAWG01000023">
    <property type="protein sequence ID" value="SQB61614.1"/>
    <property type="molecule type" value="Genomic_DNA"/>
</dbReference>
<dbReference type="AlphaFoldDB" id="A0A2X2YBV4"/>
<evidence type="ECO:0008006" key="3">
    <source>
        <dbReference type="Google" id="ProtNLM"/>
    </source>
</evidence>
<evidence type="ECO:0000313" key="1">
    <source>
        <dbReference type="EMBL" id="SQB61614.1"/>
    </source>
</evidence>
<dbReference type="Pfam" id="PF19791">
    <property type="entry name" value="DUF6275"/>
    <property type="match status" value="1"/>
</dbReference>
<dbReference type="Proteomes" id="UP000249986">
    <property type="component" value="Unassembled WGS sequence"/>
</dbReference>
<reference evidence="1 2" key="1">
    <citation type="submission" date="2018-06" db="EMBL/GenBank/DDBJ databases">
        <authorList>
            <consortium name="Pathogen Informatics"/>
            <person name="Doyle S."/>
        </authorList>
    </citation>
    <scope>NUCLEOTIDE SEQUENCE [LARGE SCALE GENOMIC DNA]</scope>
    <source>
        <strain evidence="1 2">NCTC10719</strain>
    </source>
</reference>
<name>A0A2X2YBV4_CLOPF</name>
<protein>
    <recommendedName>
        <fullName evidence="3">Phage protein</fullName>
    </recommendedName>
</protein>
<dbReference type="InterPro" id="IPR046242">
    <property type="entry name" value="DUF6275"/>
</dbReference>
<sequence length="88" mass="10653">MNEKEFLDWCKKEVCDYTNKHLDKTDKKEITTDDVFMVWCCKTLQNNKALLSTTLFDGMYYECTYNGDKKEMYVDAYKKWENYKVIKS</sequence>
<accession>A0A2X2YBV4</accession>
<proteinExistence type="predicted"/>
<gene>
    <name evidence="1" type="ORF">NCTC10719_03296</name>
</gene>
<evidence type="ECO:0000313" key="2">
    <source>
        <dbReference type="Proteomes" id="UP000249986"/>
    </source>
</evidence>